<accession>A0A8J7UI93</accession>
<dbReference type="RefSeq" id="WP_209334688.1">
    <property type="nucleotide sequence ID" value="NZ_JAGIYY010000002.1"/>
</dbReference>
<name>A0A8J7UI93_9HYPH</name>
<organism evidence="1 2">
    <name type="scientific">Tianweitania sediminis</name>
    <dbReference type="NCBI Taxonomy" id="1502156"/>
    <lineage>
        <taxon>Bacteria</taxon>
        <taxon>Pseudomonadati</taxon>
        <taxon>Pseudomonadota</taxon>
        <taxon>Alphaproteobacteria</taxon>
        <taxon>Hyphomicrobiales</taxon>
        <taxon>Phyllobacteriaceae</taxon>
        <taxon>Tianweitania</taxon>
    </lineage>
</organism>
<protein>
    <recommendedName>
        <fullName evidence="3">DUF3828 domain-containing protein</fullName>
    </recommendedName>
</protein>
<dbReference type="AlphaFoldDB" id="A0A8J7UI93"/>
<evidence type="ECO:0000313" key="1">
    <source>
        <dbReference type="EMBL" id="MBP0438663.1"/>
    </source>
</evidence>
<dbReference type="Proteomes" id="UP000666240">
    <property type="component" value="Unassembled WGS sequence"/>
</dbReference>
<gene>
    <name evidence="1" type="ORF">J5Y06_08390</name>
</gene>
<comment type="caution">
    <text evidence="1">The sequence shown here is derived from an EMBL/GenBank/DDBJ whole genome shotgun (WGS) entry which is preliminary data.</text>
</comment>
<dbReference type="EMBL" id="JAGIYY010000002">
    <property type="protein sequence ID" value="MBP0438663.1"/>
    <property type="molecule type" value="Genomic_DNA"/>
</dbReference>
<evidence type="ECO:0000313" key="2">
    <source>
        <dbReference type="Proteomes" id="UP000666240"/>
    </source>
</evidence>
<keyword evidence="2" id="KW-1185">Reference proteome</keyword>
<reference evidence="1" key="1">
    <citation type="submission" date="2021-03" db="EMBL/GenBank/DDBJ databases">
        <title>Genome sequencing and assembly of Tianweitania sediminis.</title>
        <authorList>
            <person name="Chhetri G."/>
        </authorList>
    </citation>
    <scope>NUCLEOTIDE SEQUENCE</scope>
    <source>
        <strain evidence="1">Z8</strain>
    </source>
</reference>
<evidence type="ECO:0008006" key="3">
    <source>
        <dbReference type="Google" id="ProtNLM"/>
    </source>
</evidence>
<proteinExistence type="predicted"/>
<sequence>MTTVALAEPLQSATDFVRALYMSEPIYNPGFDEPFEERLTGPALAAVEKNEDDAAASEGVGCIDFMLSLNAQDADEATVRRTLEVDEVSSETDGRISVEATFIGFEFEGIPADQQTQTVIRYDLLAMDDGWRIADISGKAVGDDEFGWRLSELCQ</sequence>